<feature type="transmembrane region" description="Helical" evidence="6">
    <location>
        <begin position="246"/>
        <end position="264"/>
    </location>
</feature>
<protein>
    <submittedName>
        <fullName evidence="8">Major facilitator superfamily transporter</fullName>
    </submittedName>
</protein>
<dbReference type="Proteomes" id="UP000006294">
    <property type="component" value="Chromosome"/>
</dbReference>
<name>K0J7T3_AMPXN</name>
<dbReference type="KEGG" id="axl:AXY_17860"/>
<dbReference type="SUPFAM" id="SSF103473">
    <property type="entry name" value="MFS general substrate transporter"/>
    <property type="match status" value="1"/>
</dbReference>
<keyword evidence="2" id="KW-0813">Transport</keyword>
<reference evidence="8 9" key="1">
    <citation type="submission" date="2011-01" db="EMBL/GenBank/DDBJ databases">
        <title>Whole genome sequence of Amphibacillus xylinus NBRC 15112.</title>
        <authorList>
            <person name="Nakazawa H."/>
            <person name="Katano Y."/>
            <person name="Nakamura S."/>
            <person name="Sasagawa M."/>
            <person name="Fukada J."/>
            <person name="Arai T."/>
            <person name="Sasakura N."/>
            <person name="Mochizuki D."/>
            <person name="Hosoyama A."/>
            <person name="Harada K."/>
            <person name="Horikawa H."/>
            <person name="Kato Y."/>
            <person name="Harada T."/>
            <person name="Sasaki K."/>
            <person name="Sekiguchi M."/>
            <person name="Hodoyama M."/>
            <person name="Nishiko R."/>
            <person name="Narita H."/>
            <person name="Hanamaki A."/>
            <person name="Hata C."/>
            <person name="Konno Y."/>
            <person name="Niimura Y."/>
            <person name="Yamazaki S."/>
            <person name="Fujita N."/>
        </authorList>
    </citation>
    <scope>NUCLEOTIDE SEQUENCE [LARGE SCALE GENOMIC DNA]</scope>
    <source>
        <strain evidence="9">ATCC 51415 / DSM 6626 / JCM 7361 / LMG 17667 / NBRC 15112 / Ep01</strain>
    </source>
</reference>
<feature type="transmembrane region" description="Helical" evidence="6">
    <location>
        <begin position="12"/>
        <end position="34"/>
    </location>
</feature>
<dbReference type="PROSITE" id="PS50850">
    <property type="entry name" value="MFS"/>
    <property type="match status" value="1"/>
</dbReference>
<sequence length="399" mass="44035">MQHESKLWTSNFIIISLTNFLLFNAFYMLMVTLTTYTSSHFQASQSVAGLASSIFVLGAVLIRPIAGKIINQVGKKKLLVFGLVMFFGFMIFYFVVDSLVLLLILRFIHGFSFGISTTATNTIVADFVPITRRGEGLGYFATSTNLAAAIGPFFGLFISQRYNMLILFIFTLLLATISLLISFFIKMPLVELSTVKKQMKSKFQLTDYIEKTTLPIGVVVLLIGFVYSSILSFLTQYATEINLVNAASFFFIFYAICLILSRPFSGKMYDLKGENPVIYASLIIFTVGMLIFSQTNSAITLLLAGALIGIGCGTIQSSTQTIAISKAPKERIGLATSTFFVCFDFGIGVGPFLLGFILPLMGFRQLYLIMAGILILCIAIYYLVHGKSANQARNFTSEN</sequence>
<dbReference type="Pfam" id="PF07690">
    <property type="entry name" value="MFS_1"/>
    <property type="match status" value="1"/>
</dbReference>
<feature type="transmembrane region" description="Helical" evidence="6">
    <location>
        <begin position="78"/>
        <end position="96"/>
    </location>
</feature>
<dbReference type="CDD" id="cd17489">
    <property type="entry name" value="MFS_YfcJ_like"/>
    <property type="match status" value="1"/>
</dbReference>
<feature type="domain" description="Major facilitator superfamily (MFS) profile" evidence="7">
    <location>
        <begin position="11"/>
        <end position="389"/>
    </location>
</feature>
<dbReference type="InterPro" id="IPR011701">
    <property type="entry name" value="MFS"/>
</dbReference>
<evidence type="ECO:0000313" key="8">
    <source>
        <dbReference type="EMBL" id="BAM47918.1"/>
    </source>
</evidence>
<evidence type="ECO:0000256" key="2">
    <source>
        <dbReference type="ARBA" id="ARBA00022448"/>
    </source>
</evidence>
<evidence type="ECO:0000256" key="4">
    <source>
        <dbReference type="ARBA" id="ARBA00022989"/>
    </source>
</evidence>
<keyword evidence="4 6" id="KW-1133">Transmembrane helix</keyword>
<dbReference type="GO" id="GO:0022857">
    <property type="term" value="F:transmembrane transporter activity"/>
    <property type="evidence" value="ECO:0007669"/>
    <property type="project" value="InterPro"/>
</dbReference>
<dbReference type="AlphaFoldDB" id="K0J7T3"/>
<feature type="transmembrane region" description="Helical" evidence="6">
    <location>
        <begin position="137"/>
        <end position="158"/>
    </location>
</feature>
<feature type="transmembrane region" description="Helical" evidence="6">
    <location>
        <begin position="276"/>
        <end position="292"/>
    </location>
</feature>
<keyword evidence="3 6" id="KW-0812">Transmembrane</keyword>
<feature type="transmembrane region" description="Helical" evidence="6">
    <location>
        <begin position="164"/>
        <end position="192"/>
    </location>
</feature>
<dbReference type="GO" id="GO:0005886">
    <property type="term" value="C:plasma membrane"/>
    <property type="evidence" value="ECO:0007669"/>
    <property type="project" value="UniProtKB-SubCell"/>
</dbReference>
<evidence type="ECO:0000259" key="7">
    <source>
        <dbReference type="PROSITE" id="PS50850"/>
    </source>
</evidence>
<comment type="subcellular location">
    <subcellularLocation>
        <location evidence="1">Cell membrane</location>
        <topology evidence="1">Multi-pass membrane protein</topology>
    </subcellularLocation>
</comment>
<feature type="transmembrane region" description="Helical" evidence="6">
    <location>
        <begin position="213"/>
        <end position="234"/>
    </location>
</feature>
<dbReference type="InterPro" id="IPR020846">
    <property type="entry name" value="MFS_dom"/>
</dbReference>
<dbReference type="EMBL" id="AP012050">
    <property type="protein sequence ID" value="BAM47918.1"/>
    <property type="molecule type" value="Genomic_DNA"/>
</dbReference>
<evidence type="ECO:0000313" key="9">
    <source>
        <dbReference type="Proteomes" id="UP000006294"/>
    </source>
</evidence>
<dbReference type="eggNOG" id="COG2814">
    <property type="taxonomic scope" value="Bacteria"/>
</dbReference>
<keyword evidence="9" id="KW-1185">Reference proteome</keyword>
<organism evidence="8 9">
    <name type="scientific">Amphibacillus xylanus (strain ATCC 51415 / DSM 6626 / JCM 7361 / LMG 17667 / NBRC 15112 / Ep01)</name>
    <dbReference type="NCBI Taxonomy" id="698758"/>
    <lineage>
        <taxon>Bacteria</taxon>
        <taxon>Bacillati</taxon>
        <taxon>Bacillota</taxon>
        <taxon>Bacilli</taxon>
        <taxon>Bacillales</taxon>
        <taxon>Bacillaceae</taxon>
        <taxon>Amphibacillus</taxon>
    </lineage>
</organism>
<evidence type="ECO:0000256" key="1">
    <source>
        <dbReference type="ARBA" id="ARBA00004651"/>
    </source>
</evidence>
<feature type="transmembrane region" description="Helical" evidence="6">
    <location>
        <begin position="46"/>
        <end position="66"/>
    </location>
</feature>
<proteinExistence type="predicted"/>
<dbReference type="HOGENOM" id="CLU_001265_10_13_9"/>
<feature type="transmembrane region" description="Helical" evidence="6">
    <location>
        <begin position="338"/>
        <end position="360"/>
    </location>
</feature>
<gene>
    <name evidence="8" type="ordered locus">AXY_17860</name>
</gene>
<dbReference type="PANTHER" id="PTHR23531">
    <property type="entry name" value="QUINOLENE RESISTANCE PROTEIN NORA"/>
    <property type="match status" value="1"/>
</dbReference>
<dbReference type="Gene3D" id="1.20.1250.20">
    <property type="entry name" value="MFS general substrate transporter like domains"/>
    <property type="match status" value="2"/>
</dbReference>
<evidence type="ECO:0000256" key="3">
    <source>
        <dbReference type="ARBA" id="ARBA00022692"/>
    </source>
</evidence>
<evidence type="ECO:0000256" key="6">
    <source>
        <dbReference type="SAM" id="Phobius"/>
    </source>
</evidence>
<dbReference type="STRING" id="698758.AXY_17860"/>
<dbReference type="OrthoDB" id="9814001at2"/>
<keyword evidence="5 6" id="KW-0472">Membrane</keyword>
<accession>K0J7T3</accession>
<evidence type="ECO:0000256" key="5">
    <source>
        <dbReference type="ARBA" id="ARBA00023136"/>
    </source>
</evidence>
<dbReference type="PANTHER" id="PTHR23531:SF2">
    <property type="entry name" value="PERMEASE"/>
    <property type="match status" value="1"/>
</dbReference>
<dbReference type="InterPro" id="IPR052714">
    <property type="entry name" value="MFS_Exporter"/>
</dbReference>
<feature type="transmembrane region" description="Helical" evidence="6">
    <location>
        <begin position="366"/>
        <end position="384"/>
    </location>
</feature>
<dbReference type="InterPro" id="IPR036259">
    <property type="entry name" value="MFS_trans_sf"/>
</dbReference>
<dbReference type="RefSeq" id="WP_015010507.1">
    <property type="nucleotide sequence ID" value="NC_018704.1"/>
</dbReference>